<organism evidence="2 3">
    <name type="scientific">Adonisia turfae CCMR0082</name>
    <dbReference type="NCBI Taxonomy" id="2304604"/>
    <lineage>
        <taxon>Bacteria</taxon>
        <taxon>Bacillati</taxon>
        <taxon>Cyanobacteriota</taxon>
        <taxon>Adonisia</taxon>
        <taxon>Adonisia turfae</taxon>
    </lineage>
</organism>
<dbReference type="EMBL" id="QZCE01000002">
    <property type="protein sequence ID" value="NEZ67811.1"/>
    <property type="molecule type" value="Genomic_DNA"/>
</dbReference>
<dbReference type="AlphaFoldDB" id="A0A6M0SIL5"/>
<name>A0A6M0SIL5_9CYAN</name>
<protein>
    <submittedName>
        <fullName evidence="2">Uncharacterized protein</fullName>
    </submittedName>
</protein>
<proteinExistence type="predicted"/>
<evidence type="ECO:0000313" key="2">
    <source>
        <dbReference type="EMBL" id="NEZ67811.1"/>
    </source>
</evidence>
<comment type="caution">
    <text evidence="2">The sequence shown here is derived from an EMBL/GenBank/DDBJ whole genome shotgun (WGS) entry which is preliminary data.</text>
</comment>
<evidence type="ECO:0000256" key="1">
    <source>
        <dbReference type="SAM" id="MobiDB-lite"/>
    </source>
</evidence>
<gene>
    <name evidence="2" type="ORF">D0962_34510</name>
</gene>
<feature type="region of interest" description="Disordered" evidence="1">
    <location>
        <begin position="112"/>
        <end position="141"/>
    </location>
</feature>
<accession>A0A6M0SIL5</accession>
<dbReference type="Proteomes" id="UP000473574">
    <property type="component" value="Unassembled WGS sequence"/>
</dbReference>
<sequence>MVRKRGQIVKNKSVAKPVKAASVPTTEFQSDAIEIDTPADKVTDVAQGVVNQATADADSLSQLQVNVFTSRLVENMPTVIDSMGAATSAIFGGLRSAMDQACAVEIENVVNRPPLDLDSEPSMYLPESESDEDTTNGEGQA</sequence>
<evidence type="ECO:0000313" key="3">
    <source>
        <dbReference type="Proteomes" id="UP000473574"/>
    </source>
</evidence>
<reference evidence="2 3" key="1">
    <citation type="journal article" date="2020" name="Microb. Ecol.">
        <title>Ecogenomics of the Marine Benthic Filamentous Cyanobacterium Adonisia.</title>
        <authorList>
            <person name="Walter J.M."/>
            <person name="Coutinho F.H."/>
            <person name="Leomil L."/>
            <person name="Hargreaves P.I."/>
            <person name="Campeao M.E."/>
            <person name="Vieira V.V."/>
            <person name="Silva B.S."/>
            <person name="Fistarol G.O."/>
            <person name="Salomon P.S."/>
            <person name="Sawabe T."/>
            <person name="Mino S."/>
            <person name="Hosokawa M."/>
            <person name="Miyashita H."/>
            <person name="Maruyama F."/>
            <person name="van Verk M.C."/>
            <person name="Dutilh B.E."/>
            <person name="Thompson C.C."/>
            <person name="Thompson F.L."/>
        </authorList>
    </citation>
    <scope>NUCLEOTIDE SEQUENCE [LARGE SCALE GENOMIC DNA]</scope>
    <source>
        <strain evidence="2 3">CCMR0082</strain>
    </source>
</reference>
<dbReference type="RefSeq" id="WP_163671095.1">
    <property type="nucleotide sequence ID" value="NZ_QZCE01000002.1"/>
</dbReference>